<dbReference type="Pfam" id="PF19068">
    <property type="entry name" value="DUF5764"/>
    <property type="match status" value="1"/>
</dbReference>
<feature type="compositionally biased region" description="Low complexity" evidence="1">
    <location>
        <begin position="225"/>
        <end position="238"/>
    </location>
</feature>
<reference evidence="2" key="1">
    <citation type="journal article" date="2020" name="Nature">
        <title>Giant virus diversity and host interactions through global metagenomics.</title>
        <authorList>
            <person name="Schulz F."/>
            <person name="Roux S."/>
            <person name="Paez-Espino D."/>
            <person name="Jungbluth S."/>
            <person name="Walsh D.A."/>
            <person name="Denef V.J."/>
            <person name="McMahon K.D."/>
            <person name="Konstantinidis K.T."/>
            <person name="Eloe-Fadrosh E.A."/>
            <person name="Kyrpides N.C."/>
            <person name="Woyke T."/>
        </authorList>
    </citation>
    <scope>NUCLEOTIDE SEQUENCE</scope>
    <source>
        <strain evidence="2">GVMAG-S-ERX555907-102</strain>
    </source>
</reference>
<dbReference type="AlphaFoldDB" id="A0A6C0L1F5"/>
<sequence length="354" mass="40661">MDDYNSNLLNDSKSEWSIRLMNIVSGHIIDGFRSIFREAMEVCEKNDEAEKYLMTFQNYLSMIPKWNQNMVDAEVERIKECSQCKYLEDLITCVHILQLKILSCVRTGNQNKKIDIDIPCFRTFLHNVYINIARKLYSNIYLFQIDATPLQQQKHNREFEIIVQTCIMNTIRDNVPVEQLLKQYIDETQEVDVEKTEKLVEEKKVDSDNGENEPRPTEINESDFVPPLVSESPVVLNPGHDMDIPPPDSVATNESLNNSEELTSQELLEDGSLQNKSITFEDNAQETSQYDEPDNKLVIGDNVPLVVDEDFNKQAVKNTNEIEEINLDLDSINNETQIIGSEPPIDLGIEELAI</sequence>
<protein>
    <submittedName>
        <fullName evidence="2">Uncharacterized protein</fullName>
    </submittedName>
</protein>
<organism evidence="2">
    <name type="scientific">viral metagenome</name>
    <dbReference type="NCBI Taxonomy" id="1070528"/>
    <lineage>
        <taxon>unclassified sequences</taxon>
        <taxon>metagenomes</taxon>
        <taxon>organismal metagenomes</taxon>
    </lineage>
</organism>
<evidence type="ECO:0000313" key="2">
    <source>
        <dbReference type="EMBL" id="QHU22378.1"/>
    </source>
</evidence>
<name>A0A6C0L1F5_9ZZZZ</name>
<proteinExistence type="predicted"/>
<feature type="compositionally biased region" description="Basic and acidic residues" evidence="1">
    <location>
        <begin position="200"/>
        <end position="218"/>
    </location>
</feature>
<accession>A0A6C0L1F5</accession>
<evidence type="ECO:0000256" key="1">
    <source>
        <dbReference type="SAM" id="MobiDB-lite"/>
    </source>
</evidence>
<dbReference type="InterPro" id="IPR043913">
    <property type="entry name" value="DUF5764"/>
</dbReference>
<feature type="region of interest" description="Disordered" evidence="1">
    <location>
        <begin position="200"/>
        <end position="254"/>
    </location>
</feature>
<dbReference type="EMBL" id="MN741006">
    <property type="protein sequence ID" value="QHU22378.1"/>
    <property type="molecule type" value="Genomic_DNA"/>
</dbReference>